<feature type="chain" id="PRO_5021785665" evidence="3">
    <location>
        <begin position="27"/>
        <end position="105"/>
    </location>
</feature>
<dbReference type="OrthoDB" id="290599at2"/>
<evidence type="ECO:0000313" key="4">
    <source>
        <dbReference type="EMBL" id="QDT34361.1"/>
    </source>
</evidence>
<keyword evidence="3" id="KW-0732">Signal</keyword>
<name>A0A517QRW9_9PLAN</name>
<reference evidence="4 5" key="1">
    <citation type="submission" date="2019-02" db="EMBL/GenBank/DDBJ databases">
        <title>Deep-cultivation of Planctomycetes and their phenomic and genomic characterization uncovers novel biology.</title>
        <authorList>
            <person name="Wiegand S."/>
            <person name="Jogler M."/>
            <person name="Boedeker C."/>
            <person name="Pinto D."/>
            <person name="Vollmers J."/>
            <person name="Rivas-Marin E."/>
            <person name="Kohn T."/>
            <person name="Peeters S.H."/>
            <person name="Heuer A."/>
            <person name="Rast P."/>
            <person name="Oberbeckmann S."/>
            <person name="Bunk B."/>
            <person name="Jeske O."/>
            <person name="Meyerdierks A."/>
            <person name="Storesund J.E."/>
            <person name="Kallscheuer N."/>
            <person name="Luecker S."/>
            <person name="Lage O.M."/>
            <person name="Pohl T."/>
            <person name="Merkel B.J."/>
            <person name="Hornburger P."/>
            <person name="Mueller R.-W."/>
            <person name="Bruemmer F."/>
            <person name="Labrenz M."/>
            <person name="Spormann A.M."/>
            <person name="Op den Camp H."/>
            <person name="Overmann J."/>
            <person name="Amann R."/>
            <person name="Jetten M.S.M."/>
            <person name="Mascher T."/>
            <person name="Medema M.H."/>
            <person name="Devos D.P."/>
            <person name="Kaster A.-K."/>
            <person name="Ovreas L."/>
            <person name="Rohde M."/>
            <person name="Galperin M.Y."/>
            <person name="Jogler C."/>
        </authorList>
    </citation>
    <scope>NUCLEOTIDE SEQUENCE [LARGE SCALE GENOMIC DNA]</scope>
    <source>
        <strain evidence="4 5">Mal48</strain>
    </source>
</reference>
<accession>A0A517QRW9</accession>
<proteinExistence type="predicted"/>
<organism evidence="4 5">
    <name type="scientific">Thalassoglobus polymorphus</name>
    <dbReference type="NCBI Taxonomy" id="2527994"/>
    <lineage>
        <taxon>Bacteria</taxon>
        <taxon>Pseudomonadati</taxon>
        <taxon>Planctomycetota</taxon>
        <taxon>Planctomycetia</taxon>
        <taxon>Planctomycetales</taxon>
        <taxon>Planctomycetaceae</taxon>
        <taxon>Thalassoglobus</taxon>
    </lineage>
</organism>
<dbReference type="KEGG" id="tpol:Mal48_36210"/>
<feature type="compositionally biased region" description="Polar residues" evidence="1">
    <location>
        <begin position="94"/>
        <end position="105"/>
    </location>
</feature>
<gene>
    <name evidence="4" type="ORF">Mal48_36210</name>
</gene>
<keyword evidence="5" id="KW-1185">Reference proteome</keyword>
<dbReference type="PROSITE" id="PS51257">
    <property type="entry name" value="PROKAR_LIPOPROTEIN"/>
    <property type="match status" value="1"/>
</dbReference>
<evidence type="ECO:0000256" key="1">
    <source>
        <dbReference type="SAM" id="MobiDB-lite"/>
    </source>
</evidence>
<evidence type="ECO:0000313" key="5">
    <source>
        <dbReference type="Proteomes" id="UP000315724"/>
    </source>
</evidence>
<protein>
    <submittedName>
        <fullName evidence="4">Uncharacterized protein</fullName>
    </submittedName>
</protein>
<dbReference type="EMBL" id="CP036267">
    <property type="protein sequence ID" value="QDT34361.1"/>
    <property type="molecule type" value="Genomic_DNA"/>
</dbReference>
<feature type="transmembrane region" description="Helical" evidence="2">
    <location>
        <begin position="50"/>
        <end position="72"/>
    </location>
</feature>
<keyword evidence="2" id="KW-0812">Transmembrane</keyword>
<feature type="signal peptide" evidence="3">
    <location>
        <begin position="1"/>
        <end position="26"/>
    </location>
</feature>
<dbReference type="Proteomes" id="UP000315724">
    <property type="component" value="Chromosome"/>
</dbReference>
<dbReference type="AlphaFoldDB" id="A0A517QRW9"/>
<evidence type="ECO:0000256" key="2">
    <source>
        <dbReference type="SAM" id="Phobius"/>
    </source>
</evidence>
<dbReference type="RefSeq" id="WP_145202189.1">
    <property type="nucleotide sequence ID" value="NZ_CP036267.1"/>
</dbReference>
<feature type="region of interest" description="Disordered" evidence="1">
    <location>
        <begin position="85"/>
        <end position="105"/>
    </location>
</feature>
<evidence type="ECO:0000256" key="3">
    <source>
        <dbReference type="SAM" id="SignalP"/>
    </source>
</evidence>
<keyword evidence="2" id="KW-0472">Membrane</keyword>
<sequence precursor="true">MFKQIRILLVALVFSSGFFMSSAAQACPMCAVANEDAQDDVTLARPRAYMYSILFMLAMPATMFTAFGISFYRLSQKRAAMHEEMLATGHSDSEGSINPSATAEE</sequence>
<keyword evidence="2" id="KW-1133">Transmembrane helix</keyword>